<dbReference type="InterPro" id="IPR046400">
    <property type="entry name" value="SCS3"/>
</dbReference>
<dbReference type="eggNOG" id="KOG3750">
    <property type="taxonomic scope" value="Eukaryota"/>
</dbReference>
<dbReference type="InterPro" id="IPR036265">
    <property type="entry name" value="HIT-like_sf"/>
</dbReference>
<gene>
    <name evidence="6" type="primary">SCS3</name>
    <name evidence="6" type="synonym">FIT2B</name>
    <name evidence="10" type="ORF">UCRPA7_2347</name>
</gene>
<sequence length="610" mass="66126">MSTPTPNGSSPSATAAAAAEKVTTPISNAAKARNPPFLPTPLEATFLAAYPVLLVFGTLFSLLSPDVRNAPYDAFTQTHQQDPALAPSYFARKNNLFNTLFVKRGWAWITVAFAAFALTHPALAAAPQRRVKAGVRWALVTGWWFFVTQWFFGPALIDRSFRFTGGKCEVARVEVEEGDPSKADFVTAVACKAAGGRWSGGHDISGHVFLLVLGSYFLLQEVGWVYVSWRGRRREERSVVMHDGAVKSASVERTTDATDTTGDALGVGAKFAGAVIVLSWWMLLMTAIYFHTWFEKLTGLLVALSGLYSVYILPRAKANGDLNYYPTQVAILTPTPIPFQLRFSPALANKPEKPEVRSGSTKPFNPFENPTTLLVTPLDPAHNLVLNKFAVVPEHAILATKAFKPQTHLLEADDLAATYACIETYNADAGQELYAFFNSGQHSGASQPHRHIQLLPVQKMREGLNTCEGGDTWSVMADRLVGEDAAKIPFRTFAERLTSGIDAETLHGIYLKLYKQACLSCGIATGAETGGEAKISYNMAMTRNAIVILPRLASGAPVVIGEGKAPHYVALNGTVLAGTALVKYPVEWEALRKDPSQLLGILAKIGVPNS</sequence>
<keyword evidence="2 6" id="KW-0812">Transmembrane</keyword>
<keyword evidence="6" id="KW-0444">Lipid biosynthesis</keyword>
<dbReference type="GO" id="GO:0005524">
    <property type="term" value="F:ATP binding"/>
    <property type="evidence" value="ECO:0007669"/>
    <property type="project" value="InterPro"/>
</dbReference>
<dbReference type="InterPro" id="IPR019200">
    <property type="entry name" value="ATP_adenylylTrfase_C"/>
</dbReference>
<dbReference type="Pfam" id="PF10261">
    <property type="entry name" value="FIT"/>
    <property type="match status" value="1"/>
</dbReference>
<evidence type="ECO:0000256" key="7">
    <source>
        <dbReference type="SAM" id="Phobius"/>
    </source>
</evidence>
<organism evidence="10 11">
    <name type="scientific">Phaeoacremonium minimum (strain UCR-PA7)</name>
    <name type="common">Esca disease fungus</name>
    <name type="synonym">Togninia minima</name>
    <dbReference type="NCBI Taxonomy" id="1286976"/>
    <lineage>
        <taxon>Eukaryota</taxon>
        <taxon>Fungi</taxon>
        <taxon>Dikarya</taxon>
        <taxon>Ascomycota</taxon>
        <taxon>Pezizomycotina</taxon>
        <taxon>Sordariomycetes</taxon>
        <taxon>Sordariomycetidae</taxon>
        <taxon>Togniniales</taxon>
        <taxon>Togniniaceae</taxon>
        <taxon>Phaeoacremonium</taxon>
    </lineage>
</organism>
<keyword evidence="6" id="KW-0443">Lipid metabolism</keyword>
<comment type="similarity">
    <text evidence="6">Belongs to the FIT family. Fungal FIT2B/SCS3 subfamily.</text>
</comment>
<evidence type="ECO:0000256" key="4">
    <source>
        <dbReference type="ARBA" id="ARBA00022989"/>
    </source>
</evidence>
<keyword evidence="6" id="KW-0378">Hydrolase</keyword>
<feature type="active site" evidence="6">
    <location>
        <position position="207"/>
    </location>
</feature>
<dbReference type="GO" id="GO:0140042">
    <property type="term" value="P:lipid droplet formation"/>
    <property type="evidence" value="ECO:0007669"/>
    <property type="project" value="UniProtKB-UniRule"/>
</dbReference>
<keyword evidence="6" id="KW-0594">Phospholipid biosynthesis</keyword>
<keyword evidence="4 6" id="KW-1133">Transmembrane helix</keyword>
<reference evidence="11" key="1">
    <citation type="journal article" date="2013" name="Genome Announc.">
        <title>Draft genome sequence of the ascomycete Phaeoacremonium aleophilum strain UCR-PA7, a causal agent of the esca disease complex in grapevines.</title>
        <authorList>
            <person name="Blanco-Ulate B."/>
            <person name="Rolshausen P."/>
            <person name="Cantu D."/>
        </authorList>
    </citation>
    <scope>NUCLEOTIDE SEQUENCE [LARGE SCALE GENOMIC DNA]</scope>
    <source>
        <strain evidence="11">UCR-PA7</strain>
    </source>
</reference>
<feature type="transmembrane region" description="Helical" evidence="7">
    <location>
        <begin position="137"/>
        <end position="157"/>
    </location>
</feature>
<feature type="domain" description="ATP adenylyltransferase C-terminal" evidence="8">
    <location>
        <begin position="487"/>
        <end position="608"/>
    </location>
</feature>
<dbReference type="Proteomes" id="UP000014074">
    <property type="component" value="Unassembled WGS sequence"/>
</dbReference>
<dbReference type="PANTHER" id="PTHR38420">
    <property type="entry name" value="AP-4-A PHOSPHORYLASE II"/>
    <property type="match status" value="1"/>
</dbReference>
<keyword evidence="3 6" id="KW-0256">Endoplasmic reticulum</keyword>
<evidence type="ECO:0000256" key="5">
    <source>
        <dbReference type="ARBA" id="ARBA00023136"/>
    </source>
</evidence>
<comment type="subcellular location">
    <subcellularLocation>
        <location evidence="1 6">Endoplasmic reticulum membrane</location>
        <topology evidence="1 6">Multi-pass membrane protein</topology>
    </subcellularLocation>
</comment>
<dbReference type="HAMAP" id="MF_03231">
    <property type="entry name" value="SCS3"/>
    <property type="match status" value="1"/>
</dbReference>
<dbReference type="GO" id="GO:0003877">
    <property type="term" value="F:ATP:ADP adenylyltransferase activity"/>
    <property type="evidence" value="ECO:0007669"/>
    <property type="project" value="InterPro"/>
</dbReference>
<feature type="transmembrane region" description="Helical" evidence="7">
    <location>
        <begin position="44"/>
        <end position="63"/>
    </location>
</feature>
<accession>R8BRZ8</accession>
<feature type="domain" description="Ap4A phosphorylase 1/2 N-terminal" evidence="9">
    <location>
        <begin position="315"/>
        <end position="461"/>
    </location>
</feature>
<dbReference type="EMBL" id="KB932931">
    <property type="protein sequence ID" value="EOO02142.1"/>
    <property type="molecule type" value="Genomic_DNA"/>
</dbReference>
<dbReference type="SUPFAM" id="SSF54197">
    <property type="entry name" value="HIT-like"/>
    <property type="match status" value="1"/>
</dbReference>
<evidence type="ECO:0000256" key="3">
    <source>
        <dbReference type="ARBA" id="ARBA00022824"/>
    </source>
</evidence>
<evidence type="ECO:0000259" key="8">
    <source>
        <dbReference type="Pfam" id="PF09830"/>
    </source>
</evidence>
<dbReference type="GO" id="GO:0005789">
    <property type="term" value="C:endoplasmic reticulum membrane"/>
    <property type="evidence" value="ECO:0007669"/>
    <property type="project" value="UniProtKB-SubCell"/>
</dbReference>
<dbReference type="InterPro" id="IPR019388">
    <property type="entry name" value="FIT"/>
</dbReference>
<dbReference type="PANTHER" id="PTHR38420:SF3">
    <property type="entry name" value="5',5'''-P-1,P-4-TETRAPHOSPHATE PHOSPHORYLASE 2"/>
    <property type="match status" value="1"/>
</dbReference>
<dbReference type="HOGENOM" id="CLU_395872_0_0_1"/>
<dbReference type="GeneID" id="19322586"/>
<proteinExistence type="inferred from homology"/>
<feature type="active site" evidence="6">
    <location>
        <position position="291"/>
    </location>
</feature>
<evidence type="ECO:0000256" key="6">
    <source>
        <dbReference type="HAMAP-Rule" id="MF_03231"/>
    </source>
</evidence>
<dbReference type="GO" id="GO:0009117">
    <property type="term" value="P:nucleotide metabolic process"/>
    <property type="evidence" value="ECO:0007669"/>
    <property type="project" value="InterPro"/>
</dbReference>
<dbReference type="Pfam" id="PF19327">
    <property type="entry name" value="Ap4A_phos_N"/>
    <property type="match status" value="1"/>
</dbReference>
<dbReference type="RefSeq" id="XP_007913108.1">
    <property type="nucleotide sequence ID" value="XM_007914917.1"/>
</dbReference>
<keyword evidence="11" id="KW-1185">Reference proteome</keyword>
<comment type="function">
    <text evidence="6">Fatty acyl-coenzyme A (CoA) diphosphatase that hydrolyzes fatty acyl-CoA to yield acyl-4'-phosphopantetheine and adenosine 3',5'-bisphosphate. Preferentially hydrolyzes unsaturated long-chain acyl-CoA substrates in the endoplasmic reticulum (ER) lumen. This catalytic activity is required for maintaining ER structure and for lipid droplets (LDs) biogenesis, which are lipid storage organelles involved in maintaining lipid and energy homeostasis. May directly bind to diacylglycerol (DAGs) and triacylglycerol, which is also important for LD biogenesis. May support directional budding of nacent LDs from the ER into the cytosol by reducing DAG levels at sites of LD formation. May play a role in the regulation of cell morphology and cytoskeletal organization. Involved in phospholipid biosynthesis.</text>
</comment>
<dbReference type="AlphaFoldDB" id="R8BRZ8"/>
<evidence type="ECO:0000259" key="9">
    <source>
        <dbReference type="Pfam" id="PF19327"/>
    </source>
</evidence>
<evidence type="ECO:0000256" key="1">
    <source>
        <dbReference type="ARBA" id="ARBA00004477"/>
    </source>
</evidence>
<evidence type="ECO:0000313" key="10">
    <source>
        <dbReference type="EMBL" id="EOO02142.1"/>
    </source>
</evidence>
<comment type="catalytic activity">
    <reaction evidence="6">
        <text>(9Z)-octadecenoyl-CoA + H2O = S-(9Z-octadecenoyl)-4'-phosphopantetheine + adenosine 3',5'-bisphosphate + 2 H(+)</text>
        <dbReference type="Rhea" id="RHEA:65564"/>
        <dbReference type="ChEBI" id="CHEBI:15377"/>
        <dbReference type="ChEBI" id="CHEBI:15378"/>
        <dbReference type="ChEBI" id="CHEBI:57387"/>
        <dbReference type="ChEBI" id="CHEBI:58343"/>
        <dbReference type="ChEBI" id="CHEBI:156553"/>
    </reaction>
</comment>
<dbReference type="Pfam" id="PF09830">
    <property type="entry name" value="ATP_transf"/>
    <property type="match status" value="1"/>
</dbReference>
<dbReference type="KEGG" id="tmn:UCRPA7_2347"/>
<dbReference type="OrthoDB" id="5579088at2759"/>
<feature type="transmembrane region" description="Helical" evidence="7">
    <location>
        <begin position="105"/>
        <end position="125"/>
    </location>
</feature>
<keyword evidence="6" id="KW-1208">Phospholipid metabolism</keyword>
<dbReference type="InterPro" id="IPR043171">
    <property type="entry name" value="Ap4A_phos1/2-like"/>
</dbReference>
<evidence type="ECO:0000256" key="2">
    <source>
        <dbReference type="ARBA" id="ARBA00022692"/>
    </source>
</evidence>
<name>R8BRZ8_PHAM7</name>
<dbReference type="GO" id="GO:0010945">
    <property type="term" value="F:coenzyme A diphosphatase activity"/>
    <property type="evidence" value="ECO:0007669"/>
    <property type="project" value="InterPro"/>
</dbReference>
<feature type="transmembrane region" description="Helical" evidence="7">
    <location>
        <begin position="271"/>
        <end position="291"/>
    </location>
</feature>
<dbReference type="InterPro" id="IPR045759">
    <property type="entry name" value="Ap4A_phos1/2_N"/>
</dbReference>
<evidence type="ECO:0000313" key="11">
    <source>
        <dbReference type="Proteomes" id="UP000014074"/>
    </source>
</evidence>
<comment type="catalytic activity">
    <reaction evidence="6">
        <text>hexadecanoyl-CoA + H2O = S-hexadecanoyl-4'-phosphopantetheine + adenosine 3',5'-bisphosphate + 2 H(+)</text>
        <dbReference type="Rhea" id="RHEA:50032"/>
        <dbReference type="ChEBI" id="CHEBI:15377"/>
        <dbReference type="ChEBI" id="CHEBI:15378"/>
        <dbReference type="ChEBI" id="CHEBI:57379"/>
        <dbReference type="ChEBI" id="CHEBI:58343"/>
        <dbReference type="ChEBI" id="CHEBI:132018"/>
    </reaction>
</comment>
<comment type="catalytic activity">
    <reaction evidence="6">
        <text>(5Z,8Z,11Z,14Z)-eicosatetraenoyl-CoA + H2O = S-(5Z,8Z,11Z,14Z-eicosatetraenoyl)-4'-phosphopantetheine + adenosine 3',5'-bisphosphate + 2 H(+)</text>
        <dbReference type="Rhea" id="RHEA:65568"/>
        <dbReference type="ChEBI" id="CHEBI:15377"/>
        <dbReference type="ChEBI" id="CHEBI:15378"/>
        <dbReference type="ChEBI" id="CHEBI:57368"/>
        <dbReference type="ChEBI" id="CHEBI:58343"/>
        <dbReference type="ChEBI" id="CHEBI:156554"/>
    </reaction>
</comment>
<dbReference type="InterPro" id="IPR009163">
    <property type="entry name" value="Ap4A_phos1/2"/>
</dbReference>
<dbReference type="EC" id="3.6.1.-" evidence="6"/>
<feature type="transmembrane region" description="Helical" evidence="7">
    <location>
        <begin position="208"/>
        <end position="227"/>
    </location>
</feature>
<comment type="catalytic activity">
    <reaction evidence="6">
        <text>an acyl-CoA + H2O = an acyl-4'-phosphopantetheine + adenosine 3',5'-bisphosphate + 2 H(+)</text>
        <dbReference type="Rhea" id="RHEA:50044"/>
        <dbReference type="ChEBI" id="CHEBI:15377"/>
        <dbReference type="ChEBI" id="CHEBI:15378"/>
        <dbReference type="ChEBI" id="CHEBI:58342"/>
        <dbReference type="ChEBI" id="CHEBI:58343"/>
        <dbReference type="ChEBI" id="CHEBI:132023"/>
    </reaction>
</comment>
<keyword evidence="5 6" id="KW-0472">Membrane</keyword>
<protein>
    <recommendedName>
        <fullName evidence="6">Acyl-coenzyme A diphosphatase SCS3</fullName>
        <ecNumber evidence="6">3.6.1.-</ecNumber>
    </recommendedName>
    <alternativeName>
        <fullName evidence="6">FIT family protein SCS3</fullName>
    </alternativeName>
</protein>
<dbReference type="GO" id="GO:0008654">
    <property type="term" value="P:phospholipid biosynthetic process"/>
    <property type="evidence" value="ECO:0007669"/>
    <property type="project" value="UniProtKB-KW"/>
</dbReference>
<dbReference type="Gene3D" id="3.30.428.70">
    <property type="match status" value="1"/>
</dbReference>